<proteinExistence type="inferred from homology"/>
<evidence type="ECO:0000256" key="3">
    <source>
        <dbReference type="ARBA" id="ARBA00038858"/>
    </source>
</evidence>
<dbReference type="InterPro" id="IPR003331">
    <property type="entry name" value="UDP_GlcNAc_Epimerase_2_dom"/>
</dbReference>
<dbReference type="GeneID" id="95322638"/>
<dbReference type="InterPro" id="IPR029767">
    <property type="entry name" value="WecB-like"/>
</dbReference>
<organism evidence="6 7">
    <name type="scientific">Curtobacterium citreum</name>
    <dbReference type="NCBI Taxonomy" id="2036"/>
    <lineage>
        <taxon>Bacteria</taxon>
        <taxon>Bacillati</taxon>
        <taxon>Actinomycetota</taxon>
        <taxon>Actinomycetes</taxon>
        <taxon>Micrococcales</taxon>
        <taxon>Microbacteriaceae</taxon>
        <taxon>Curtobacterium</taxon>
    </lineage>
</organism>
<dbReference type="EMBL" id="JANVAD010000007">
    <property type="protein sequence ID" value="MCS6523672.1"/>
    <property type="molecule type" value="Genomic_DNA"/>
</dbReference>
<dbReference type="Proteomes" id="UP001652264">
    <property type="component" value="Unassembled WGS sequence"/>
</dbReference>
<keyword evidence="1 4" id="KW-0413">Isomerase</keyword>
<dbReference type="NCBIfam" id="TIGR00236">
    <property type="entry name" value="wecB"/>
    <property type="match status" value="1"/>
</dbReference>
<evidence type="ECO:0000256" key="1">
    <source>
        <dbReference type="ARBA" id="ARBA00023235"/>
    </source>
</evidence>
<evidence type="ECO:0000259" key="5">
    <source>
        <dbReference type="Pfam" id="PF02350"/>
    </source>
</evidence>
<sequence length="375" mass="39980">MNPHVMVVFGTRPEAIKVAPVVRRLRADRSIDTTVVDTGQHAGLLEPVYATFGFDPDERLDVAVLGQDLTALATRTMTAVGAVIARRRPDLVLVHGDTSAAAVTALAAHYAHVEVAHLEAGLRSADLWSPWPEEANRRVIGQLASVHFAPTQRAADRLLAEGADAAAVHVTGNTVIDALLHTLDATPPALPAPVQAALDAGRRLVLVTGHRRESWESGLTDTAAGIADTVRDRDDVFVWAPLHPNPIVRAAIEPAFAGLDHVLVDAPLDYPTFCRAMQVAHCIVTDSGGVQEEAPTLGTPVLVTRDTTERPEALEAGASRLIGTDRAVVRAELAALLDDDDRYRAMGRAVNPYGDGRAAERVHEVVRAVLGDRAA</sequence>
<dbReference type="Pfam" id="PF02350">
    <property type="entry name" value="Epimerase_2"/>
    <property type="match status" value="1"/>
</dbReference>
<evidence type="ECO:0000256" key="4">
    <source>
        <dbReference type="RuleBase" id="RU003513"/>
    </source>
</evidence>
<dbReference type="CDD" id="cd03786">
    <property type="entry name" value="GTB_UDP-GlcNAc_2-Epimerase"/>
    <property type="match status" value="1"/>
</dbReference>
<dbReference type="GO" id="GO:0008761">
    <property type="term" value="F:UDP-N-acetylglucosamine 2-epimerase activity"/>
    <property type="evidence" value="ECO:0007669"/>
    <property type="project" value="UniProtKB-EC"/>
</dbReference>
<comment type="similarity">
    <text evidence="2 4">Belongs to the UDP-N-acetylglucosamine 2-epimerase family.</text>
</comment>
<evidence type="ECO:0000256" key="2">
    <source>
        <dbReference type="ARBA" id="ARBA00038209"/>
    </source>
</evidence>
<comment type="caution">
    <text evidence="6">The sequence shown here is derived from an EMBL/GenBank/DDBJ whole genome shotgun (WGS) entry which is preliminary data.</text>
</comment>
<dbReference type="Gene3D" id="3.40.50.2000">
    <property type="entry name" value="Glycogen Phosphorylase B"/>
    <property type="match status" value="2"/>
</dbReference>
<dbReference type="EC" id="5.1.3.14" evidence="3"/>
<reference evidence="6 7" key="1">
    <citation type="submission" date="2022-08" db="EMBL/GenBank/DDBJ databases">
        <title>Taxonomy of Curtobacterium flaccumfaciens.</title>
        <authorList>
            <person name="Osdaghi E."/>
            <person name="Taghavi S.M."/>
            <person name="Hamidizade M."/>
            <person name="Abachi H."/>
            <person name="Fazliarab A."/>
            <person name="Baeyen S."/>
            <person name="Portier P."/>
            <person name="Van Vaerenbergh J."/>
            <person name="Jacques M.-A."/>
        </authorList>
    </citation>
    <scope>NUCLEOTIDE SEQUENCE [LARGE SCALE GENOMIC DNA]</scope>
    <source>
        <strain evidence="6 7">LMG8786T</strain>
    </source>
</reference>
<name>A0ABT2HKM6_9MICO</name>
<dbReference type="RefSeq" id="WP_229666910.1">
    <property type="nucleotide sequence ID" value="NZ_BMNV01000009.1"/>
</dbReference>
<feature type="domain" description="UDP-N-acetylglucosamine 2-epimerase" evidence="5">
    <location>
        <begin position="24"/>
        <end position="366"/>
    </location>
</feature>
<gene>
    <name evidence="6" type="primary">wecB</name>
    <name evidence="6" type="ORF">NYQ28_13950</name>
</gene>
<dbReference type="SUPFAM" id="SSF53756">
    <property type="entry name" value="UDP-Glycosyltransferase/glycogen phosphorylase"/>
    <property type="match status" value="1"/>
</dbReference>
<dbReference type="PANTHER" id="PTHR43174:SF2">
    <property type="entry name" value="UDP-N-ACETYLGLUCOSAMINE 2-EPIMERASE"/>
    <property type="match status" value="1"/>
</dbReference>
<keyword evidence="7" id="KW-1185">Reference proteome</keyword>
<evidence type="ECO:0000313" key="6">
    <source>
        <dbReference type="EMBL" id="MCS6523672.1"/>
    </source>
</evidence>
<evidence type="ECO:0000313" key="7">
    <source>
        <dbReference type="Proteomes" id="UP001652264"/>
    </source>
</evidence>
<accession>A0ABT2HKM6</accession>
<dbReference type="PANTHER" id="PTHR43174">
    <property type="entry name" value="UDP-N-ACETYLGLUCOSAMINE 2-EPIMERASE"/>
    <property type="match status" value="1"/>
</dbReference>
<protein>
    <recommendedName>
        <fullName evidence="3">UDP-N-acetylglucosamine 2-epimerase (non-hydrolyzing)</fullName>
        <ecNumber evidence="3">5.1.3.14</ecNumber>
    </recommendedName>
</protein>